<dbReference type="AlphaFoldDB" id="A0A2S7MXL5"/>
<dbReference type="OrthoDB" id="9882132at2"/>
<sequence>MFMKNRRNVQLAQLIIQLDLLRDELYEELLDHCGSRADDLMRLLQNSENKREIFTKPIPSNEKKAYIGLLEALFLSAANEKSAG</sequence>
<accession>A0A2S7MXL5</accession>
<organism evidence="1 2">
    <name type="scientific">Pradoshia eiseniae</name>
    <dbReference type="NCBI Taxonomy" id="2064768"/>
    <lineage>
        <taxon>Bacteria</taxon>
        <taxon>Bacillati</taxon>
        <taxon>Bacillota</taxon>
        <taxon>Bacilli</taxon>
        <taxon>Bacillales</taxon>
        <taxon>Bacillaceae</taxon>
        <taxon>Pradoshia</taxon>
    </lineage>
</organism>
<evidence type="ECO:0000313" key="2">
    <source>
        <dbReference type="Proteomes" id="UP000239663"/>
    </source>
</evidence>
<reference evidence="1 2" key="1">
    <citation type="submission" date="2017-12" db="EMBL/GenBank/DDBJ databases">
        <title>Taxonomic description and draft genome of Pradoshia cofamensis Gen. nov., sp. nov., a thermotolerant bacillale isolated from anterior gut of earthworm Eisenia fetida.</title>
        <authorList>
            <person name="Saha T."/>
            <person name="Chakraborty R."/>
        </authorList>
    </citation>
    <scope>NUCLEOTIDE SEQUENCE [LARGE SCALE GENOMIC DNA]</scope>
    <source>
        <strain evidence="1 2">EAG3</strain>
    </source>
</reference>
<keyword evidence="2" id="KW-1185">Reference proteome</keyword>
<dbReference type="EMBL" id="PKOZ01000009">
    <property type="protein sequence ID" value="PQD94519.1"/>
    <property type="molecule type" value="Genomic_DNA"/>
</dbReference>
<evidence type="ECO:0000313" key="1">
    <source>
        <dbReference type="EMBL" id="PQD94519.1"/>
    </source>
</evidence>
<proteinExistence type="predicted"/>
<protein>
    <submittedName>
        <fullName evidence="1">Uncharacterized protein</fullName>
    </submittedName>
</protein>
<comment type="caution">
    <text evidence="1">The sequence shown here is derived from an EMBL/GenBank/DDBJ whole genome shotgun (WGS) entry which is preliminary data.</text>
</comment>
<name>A0A2S7MXL5_9BACI</name>
<gene>
    <name evidence="1" type="ORF">CYL18_14010</name>
</gene>
<dbReference type="Proteomes" id="UP000239663">
    <property type="component" value="Unassembled WGS sequence"/>
</dbReference>